<sequence>MGSTAFTTTTRSCFCYTSFKNCCRAEYHLPALPFKSTLAWTQASNLSSIKPMMCSRGGGNSTVAEDDDMPPAQWSIGRRSVLAFGSCLLSSAAVSSFPGGGFAVVKQGLLAGRIPGLSEPDAQGWRTYRRPDEKSGGHGVGWSPIIPYTFSVPSGWEEVPVSIADLGGTEIDLRFANPKQGRLSVIVAPVLRFADNLGDDVAIEKIGKPDKVIAAFGPEVIGENVEGKVVSTDVVEHEGRTYYQFELEPPHFFITATAAGNRLYLFSITANGLQWKKNYKDLKRIATSFRVV</sequence>
<dbReference type="SUPFAM" id="SSF55724">
    <property type="entry name" value="Mog1p/PsbP-like"/>
    <property type="match status" value="1"/>
</dbReference>
<evidence type="ECO:0000259" key="1">
    <source>
        <dbReference type="Pfam" id="PF01789"/>
    </source>
</evidence>
<dbReference type="InterPro" id="IPR016123">
    <property type="entry name" value="Mog1/PsbP_a/b/a-sand"/>
</dbReference>
<reference evidence="2" key="1">
    <citation type="submission" date="2021-01" db="UniProtKB">
        <authorList>
            <consortium name="EnsemblPlants"/>
        </authorList>
    </citation>
    <scope>IDENTIFICATION</scope>
</reference>
<dbReference type="Proteomes" id="UP000594263">
    <property type="component" value="Unplaced"/>
</dbReference>
<dbReference type="GO" id="GO:0009654">
    <property type="term" value="C:photosystem II oxygen evolving complex"/>
    <property type="evidence" value="ECO:0007669"/>
    <property type="project" value="InterPro"/>
</dbReference>
<dbReference type="PANTHER" id="PTHR31407">
    <property type="match status" value="1"/>
</dbReference>
<dbReference type="GO" id="GO:0019898">
    <property type="term" value="C:extrinsic component of membrane"/>
    <property type="evidence" value="ECO:0007669"/>
    <property type="project" value="InterPro"/>
</dbReference>
<accession>A0A7N0V4V5</accession>
<dbReference type="AlphaFoldDB" id="A0A7N0V4V5"/>
<keyword evidence="3" id="KW-1185">Reference proteome</keyword>
<dbReference type="OMA" id="SPMIPYS"/>
<organism evidence="2 3">
    <name type="scientific">Kalanchoe fedtschenkoi</name>
    <name type="common">Lavender scallops</name>
    <name type="synonym">South American air plant</name>
    <dbReference type="NCBI Taxonomy" id="63787"/>
    <lineage>
        <taxon>Eukaryota</taxon>
        <taxon>Viridiplantae</taxon>
        <taxon>Streptophyta</taxon>
        <taxon>Embryophyta</taxon>
        <taxon>Tracheophyta</taxon>
        <taxon>Spermatophyta</taxon>
        <taxon>Magnoliopsida</taxon>
        <taxon>eudicotyledons</taxon>
        <taxon>Gunneridae</taxon>
        <taxon>Pentapetalae</taxon>
        <taxon>Saxifragales</taxon>
        <taxon>Crassulaceae</taxon>
        <taxon>Kalanchoe</taxon>
    </lineage>
</organism>
<dbReference type="EnsemblPlants" id="Kaladp0098s0017.1.v1.1">
    <property type="protein sequence ID" value="Kaladp0098s0017.1.v1.1"/>
    <property type="gene ID" value="Kaladp0098s0017.v1.1"/>
</dbReference>
<dbReference type="GO" id="GO:0005509">
    <property type="term" value="F:calcium ion binding"/>
    <property type="evidence" value="ECO:0007669"/>
    <property type="project" value="InterPro"/>
</dbReference>
<dbReference type="GO" id="GO:0015979">
    <property type="term" value="P:photosynthesis"/>
    <property type="evidence" value="ECO:0007669"/>
    <property type="project" value="InterPro"/>
</dbReference>
<evidence type="ECO:0000313" key="3">
    <source>
        <dbReference type="Proteomes" id="UP000594263"/>
    </source>
</evidence>
<protein>
    <recommendedName>
        <fullName evidence="1">PsbP C-terminal domain-containing protein</fullName>
    </recommendedName>
</protein>
<dbReference type="InterPro" id="IPR002683">
    <property type="entry name" value="PsbP_C"/>
</dbReference>
<name>A0A7N0V4V5_KALFE</name>
<evidence type="ECO:0000313" key="2">
    <source>
        <dbReference type="EnsemblPlants" id="Kaladp0098s0017.1.v1.1"/>
    </source>
</evidence>
<dbReference type="Gramene" id="Kaladp0098s0017.1.v1.1">
    <property type="protein sequence ID" value="Kaladp0098s0017.1.v1.1"/>
    <property type="gene ID" value="Kaladp0098s0017.v1.1"/>
</dbReference>
<dbReference type="PANTHER" id="PTHR31407:SF38">
    <property type="entry name" value="PSBP DOMAIN-CONTAINING PROTEIN 4, CHLOROPLASTIC"/>
    <property type="match status" value="1"/>
</dbReference>
<dbReference type="Pfam" id="PF01789">
    <property type="entry name" value="PsbP"/>
    <property type="match status" value="1"/>
</dbReference>
<feature type="domain" description="PsbP C-terminal" evidence="1">
    <location>
        <begin position="148"/>
        <end position="291"/>
    </location>
</feature>
<dbReference type="Gene3D" id="3.40.1000.10">
    <property type="entry name" value="Mog1/PsbP, alpha/beta/alpha sandwich"/>
    <property type="match status" value="1"/>
</dbReference>
<proteinExistence type="predicted"/>